<gene>
    <name evidence="2" type="ORF">SAMN05444337_1519</name>
</gene>
<keyword evidence="3" id="KW-1185">Reference proteome</keyword>
<keyword evidence="1" id="KW-0472">Membrane</keyword>
<organism evidence="2 3">
    <name type="scientific">Flavobacterium haoranii</name>
    <dbReference type="NCBI Taxonomy" id="683124"/>
    <lineage>
        <taxon>Bacteria</taxon>
        <taxon>Pseudomonadati</taxon>
        <taxon>Bacteroidota</taxon>
        <taxon>Flavobacteriia</taxon>
        <taxon>Flavobacteriales</taxon>
        <taxon>Flavobacteriaceae</taxon>
        <taxon>Flavobacterium</taxon>
    </lineage>
</organism>
<sequence>MRLLLGEIPNENDYNGFGFFLKLFFTYGLFYVGLLIGGIIALLFISTDVFLLRKRLDNNSKSALVRIAVLLVISLLVFILHYFLEKAIDII</sequence>
<evidence type="ECO:0000313" key="2">
    <source>
        <dbReference type="EMBL" id="SHJ20444.1"/>
    </source>
</evidence>
<protein>
    <submittedName>
        <fullName evidence="2">Uncharacterized protein</fullName>
    </submittedName>
</protein>
<dbReference type="Proteomes" id="UP000184232">
    <property type="component" value="Unassembled WGS sequence"/>
</dbReference>
<evidence type="ECO:0000313" key="3">
    <source>
        <dbReference type="Proteomes" id="UP000184232"/>
    </source>
</evidence>
<dbReference type="OrthoDB" id="1443613at2"/>
<reference evidence="2 3" key="1">
    <citation type="submission" date="2016-11" db="EMBL/GenBank/DDBJ databases">
        <authorList>
            <person name="Jaros S."/>
            <person name="Januszkiewicz K."/>
            <person name="Wedrychowicz H."/>
        </authorList>
    </citation>
    <scope>NUCLEOTIDE SEQUENCE [LARGE SCALE GENOMIC DNA]</scope>
    <source>
        <strain evidence="2 3">DSM 22807</strain>
    </source>
</reference>
<keyword evidence="1" id="KW-1133">Transmembrane helix</keyword>
<feature type="transmembrane region" description="Helical" evidence="1">
    <location>
        <begin position="63"/>
        <end position="84"/>
    </location>
</feature>
<accession>A0A1M6HE84</accession>
<dbReference type="RefSeq" id="WP_072783634.1">
    <property type="nucleotide sequence ID" value="NZ_FQZH01000002.1"/>
</dbReference>
<feature type="transmembrane region" description="Helical" evidence="1">
    <location>
        <begin position="29"/>
        <end position="51"/>
    </location>
</feature>
<keyword evidence="1" id="KW-0812">Transmembrane</keyword>
<evidence type="ECO:0000256" key="1">
    <source>
        <dbReference type="SAM" id="Phobius"/>
    </source>
</evidence>
<proteinExistence type="predicted"/>
<dbReference type="EMBL" id="FQZH01000002">
    <property type="protein sequence ID" value="SHJ20444.1"/>
    <property type="molecule type" value="Genomic_DNA"/>
</dbReference>
<name>A0A1M6HE84_9FLAO</name>
<dbReference type="STRING" id="683124.SAMN05444337_1519"/>
<dbReference type="AlphaFoldDB" id="A0A1M6HE84"/>